<dbReference type="AlphaFoldDB" id="A0A9P7K2F7"/>
<keyword evidence="4" id="KW-1185">Reference proteome</keyword>
<feature type="compositionally biased region" description="Acidic residues" evidence="2">
    <location>
        <begin position="108"/>
        <end position="137"/>
    </location>
</feature>
<feature type="non-terminal residue" evidence="3">
    <location>
        <position position="440"/>
    </location>
</feature>
<feature type="compositionally biased region" description="Basic and acidic residues" evidence="2">
    <location>
        <begin position="30"/>
        <end position="40"/>
    </location>
</feature>
<comment type="caution">
    <text evidence="3">The sequence shown here is derived from an EMBL/GenBank/DDBJ whole genome shotgun (WGS) entry which is preliminary data.</text>
</comment>
<accession>A0A9P7K2F7</accession>
<reference evidence="3" key="2">
    <citation type="submission" date="2021-10" db="EMBL/GenBank/DDBJ databases">
        <title>Phylogenomics reveals ancestral predisposition of the termite-cultivated fungus Termitomyces towards a domesticated lifestyle.</title>
        <authorList>
            <person name="Auxier B."/>
            <person name="Grum-Grzhimaylo A."/>
            <person name="Cardenas M.E."/>
            <person name="Lodge J.D."/>
            <person name="Laessoe T."/>
            <person name="Pedersen O."/>
            <person name="Smith M.E."/>
            <person name="Kuyper T.W."/>
            <person name="Franco-Molano E.A."/>
            <person name="Baroni T.J."/>
            <person name="Aanen D.K."/>
        </authorList>
    </citation>
    <scope>NUCLEOTIDE SEQUENCE</scope>
    <source>
        <strain evidence="3">D49</strain>
    </source>
</reference>
<evidence type="ECO:0000313" key="3">
    <source>
        <dbReference type="EMBL" id="KAG5634109.1"/>
    </source>
</evidence>
<feature type="compositionally biased region" description="Pro residues" evidence="2">
    <location>
        <begin position="1"/>
        <end position="12"/>
    </location>
</feature>
<feature type="region of interest" description="Disordered" evidence="2">
    <location>
        <begin position="197"/>
        <end position="227"/>
    </location>
</feature>
<feature type="region of interest" description="Disordered" evidence="2">
    <location>
        <begin position="342"/>
        <end position="440"/>
    </location>
</feature>
<organism evidence="3 4">
    <name type="scientific">Sphagnurus paluster</name>
    <dbReference type="NCBI Taxonomy" id="117069"/>
    <lineage>
        <taxon>Eukaryota</taxon>
        <taxon>Fungi</taxon>
        <taxon>Dikarya</taxon>
        <taxon>Basidiomycota</taxon>
        <taxon>Agaricomycotina</taxon>
        <taxon>Agaricomycetes</taxon>
        <taxon>Agaricomycetidae</taxon>
        <taxon>Agaricales</taxon>
        <taxon>Tricholomatineae</taxon>
        <taxon>Lyophyllaceae</taxon>
        <taxon>Sphagnurus</taxon>
    </lineage>
</organism>
<gene>
    <name evidence="3" type="ORF">H0H81_003370</name>
</gene>
<feature type="compositionally biased region" description="Basic residues" evidence="2">
    <location>
        <begin position="197"/>
        <end position="212"/>
    </location>
</feature>
<keyword evidence="1" id="KW-0175">Coiled coil</keyword>
<evidence type="ECO:0000313" key="4">
    <source>
        <dbReference type="Proteomes" id="UP000717328"/>
    </source>
</evidence>
<feature type="compositionally biased region" description="Low complexity" evidence="2">
    <location>
        <begin position="213"/>
        <end position="223"/>
    </location>
</feature>
<protein>
    <submittedName>
        <fullName evidence="3">Uncharacterized protein</fullName>
    </submittedName>
</protein>
<reference evidence="3" key="1">
    <citation type="submission" date="2021-02" db="EMBL/GenBank/DDBJ databases">
        <authorList>
            <person name="Nieuwenhuis M."/>
            <person name="Van De Peppel L.J.J."/>
        </authorList>
    </citation>
    <scope>NUCLEOTIDE SEQUENCE</scope>
    <source>
        <strain evidence="3">D49</strain>
    </source>
</reference>
<dbReference type="Proteomes" id="UP000717328">
    <property type="component" value="Unassembled WGS sequence"/>
</dbReference>
<feature type="compositionally biased region" description="Pro residues" evidence="2">
    <location>
        <begin position="347"/>
        <end position="357"/>
    </location>
</feature>
<evidence type="ECO:0000256" key="2">
    <source>
        <dbReference type="SAM" id="MobiDB-lite"/>
    </source>
</evidence>
<sequence>PALHNPPPPADPAPARNTGVTGKHITWPEGRIEPEPERPRPRPIPRNHPRPSSPQPVAGPSQSRPRRIAPQSPSLPRSPPPVKRTYQRPRQPSPAVVGKGKRKADTISETEEDEADEDQEDEDQEEGQSDLADEDTDAQLRRTTRCLPGEVPCIVPSGWQEYEQACSFCTKQNWSCYYYKRGACLFCAQHKKRCKHAKASGTKPKKTKKRQRPTTTPFTQQPTSGNDQRDVEIQLLHGRVRDLEGVVRDMEEDLGQRIVTRVADMLTTRLLQVESEMRERATELQRRLGQLESRLLLAESTITSVNLESLLAHVEHLEGEQEEDTHTLDPPVWPITVHEQEDFWSPSPAPSAPPPAMDDPAPLKNIAPLNGPAPSDDPAPPSGPALLENPAPLADPAPPGSPALLENPSPRSRPALLTSPARSIPPLRWAAPPRLKTPLR</sequence>
<evidence type="ECO:0000256" key="1">
    <source>
        <dbReference type="SAM" id="Coils"/>
    </source>
</evidence>
<feature type="region of interest" description="Disordered" evidence="2">
    <location>
        <begin position="1"/>
        <end position="137"/>
    </location>
</feature>
<dbReference type="EMBL" id="JABCKI010006636">
    <property type="protein sequence ID" value="KAG5634109.1"/>
    <property type="molecule type" value="Genomic_DNA"/>
</dbReference>
<proteinExistence type="predicted"/>
<feature type="coiled-coil region" evidence="1">
    <location>
        <begin position="274"/>
        <end position="301"/>
    </location>
</feature>
<name>A0A9P7K2F7_9AGAR</name>